<dbReference type="InterPro" id="IPR023210">
    <property type="entry name" value="NADP_OxRdtase_dom"/>
</dbReference>
<dbReference type="InterPro" id="IPR020471">
    <property type="entry name" value="AKR"/>
</dbReference>
<comment type="caution">
    <text evidence="15">The sequence shown here is derived from an EMBL/GenBank/DDBJ whole genome shotgun (WGS) entry which is preliminary data.</text>
</comment>
<feature type="domain" description="Major facilitator superfamily (MFS) profile" evidence="14">
    <location>
        <begin position="573"/>
        <end position="1009"/>
    </location>
</feature>
<comment type="catalytic activity">
    <reaction evidence="11">
        <text>D-fructose(out) = D-fructose(in)</text>
        <dbReference type="Rhea" id="RHEA:60372"/>
        <dbReference type="ChEBI" id="CHEBI:37721"/>
    </reaction>
    <physiologicalReaction direction="left-to-right" evidence="11">
        <dbReference type="Rhea" id="RHEA:60373"/>
    </physiologicalReaction>
</comment>
<dbReference type="PROSITE" id="PS50850">
    <property type="entry name" value="MFS"/>
    <property type="match status" value="1"/>
</dbReference>
<keyword evidence="16" id="KW-1185">Reference proteome</keyword>
<evidence type="ECO:0000256" key="2">
    <source>
        <dbReference type="ARBA" id="ARBA00011738"/>
    </source>
</evidence>
<evidence type="ECO:0000259" key="14">
    <source>
        <dbReference type="PROSITE" id="PS50850"/>
    </source>
</evidence>
<dbReference type="Pfam" id="PF00248">
    <property type="entry name" value="Aldo_ket_red"/>
    <property type="match status" value="2"/>
</dbReference>
<sequence length="1030" mass="111815">MGKRHVSYFAFSTSPVSGRPAAIPPSLIDISTLNALRDAEKVADAVKHAWSSGVEYVDCSSDSQNEKQIGNALSGFDRSSFYVGSKLSCCDAAPEDVTEACKRSIAELGVSYLDNYMMHWPVQLKSDSKPVSLDDGDTYELLQDGDMDCIMATYEAMERLVDQGLVRSLGVSNMGIRTLSELLSRCRIRPTVLEVEMHPYLAQPKLLEFCREENIHVMANSPPGKMRDGYPDDSSLLDDPILLRIAEESGRSEAYTDIRPSLIDISTSNALRDAEKVADAVKHAWSSGVEYVDCSSDSQNEKRIGNALSGFDRSSFYVGSKLSCCDAAPEDVTEACKRSIAELGVSYLDNYMMHWPVQLKSDSKPVSLDDGDTYELLQDGDMDCIMATYEAMERLVDQGLVRSLGVSNMGIRTLSELLSRCRIRPTVLEVEMHPYLAQPKLLEFCREENIHVMANSPPGKMRDGYPDDSSLLDDPILLRIAEESGRSAAQVLLRWGIQRGRSITRKTLSQSLIDENKDVLDWCLSRDHMSRLDALGKGSRLTSFCFFPGSLDAAPSASAKDDCGVLEWLAIESVATVSIFAAILGYDIGVMSGALLAMSRDLDLSTWQQEIVVGCLDFVSAAGAIGGGALYVNHGMVRCVRLAILSYAAGMIIVAASFSYVQVFIGRIVGGIGVGLGFAICPQYIAEICPPAWRGIMVSCFEISMNLGLCSGYVANLALETLADSTRWRLLMLIPLVPTSFMYFISVPRLPESPRWLMADGREAEASDTLVRLCGEAAAGPTMLEIKEVIALQDNYDHEGQRHGASPGSRWAALFTGPVARRALFIGAGTAIFQQANGLEAVVYYVPKVLDAAGVTSEHAQLKAAALVGLCKTLFIGVGQFSVDKFGRRVVMLSSISAVTCSLLVLAWCIGSGNAEAGVILTALCAFMASFSLGVGPGTWVITSEIFPLPIRSKGTSFSMAANRITSGTVAMTFLSLSAWLGVGGAFFLFAGVSAVHFLFTFFMLPETRGKSLEEIEAMLSQGSRSYERF</sequence>
<proteinExistence type="predicted"/>
<feature type="transmembrane region" description="Helical" evidence="13">
    <location>
        <begin position="692"/>
        <end position="718"/>
    </location>
</feature>
<dbReference type="SUPFAM" id="SSF103473">
    <property type="entry name" value="MFS general substrate transporter"/>
    <property type="match status" value="1"/>
</dbReference>
<dbReference type="InterPro" id="IPR020846">
    <property type="entry name" value="MFS_dom"/>
</dbReference>
<evidence type="ECO:0000256" key="9">
    <source>
        <dbReference type="ARBA" id="ARBA00044662"/>
    </source>
</evidence>
<evidence type="ECO:0000256" key="4">
    <source>
        <dbReference type="ARBA" id="ARBA00022989"/>
    </source>
</evidence>
<evidence type="ECO:0000256" key="5">
    <source>
        <dbReference type="ARBA" id="ARBA00023136"/>
    </source>
</evidence>
<feature type="transmembrane region" description="Helical" evidence="13">
    <location>
        <begin position="730"/>
        <end position="748"/>
    </location>
</feature>
<dbReference type="CDD" id="cd19071">
    <property type="entry name" value="AKR_AKR1-5-like"/>
    <property type="match status" value="2"/>
</dbReference>
<keyword evidence="5 13" id="KW-0472">Membrane</keyword>
<evidence type="ECO:0000256" key="11">
    <source>
        <dbReference type="ARBA" id="ARBA00044710"/>
    </source>
</evidence>
<reference evidence="15 16" key="1">
    <citation type="submission" date="2019-01" db="EMBL/GenBank/DDBJ databases">
        <title>Nuclear Genome Assembly of the Microalgal Biofuel strain Nannochloropsis salina CCMP1776.</title>
        <authorList>
            <person name="Hovde B."/>
        </authorList>
    </citation>
    <scope>NUCLEOTIDE SEQUENCE [LARGE SCALE GENOMIC DNA]</scope>
    <source>
        <strain evidence="15 16">CCMP1776</strain>
    </source>
</reference>
<dbReference type="InterPro" id="IPR003663">
    <property type="entry name" value="Sugar/inositol_transpt"/>
</dbReference>
<evidence type="ECO:0000256" key="8">
    <source>
        <dbReference type="ARBA" id="ARBA00044656"/>
    </source>
</evidence>
<comment type="catalytic activity">
    <reaction evidence="8">
        <text>D-xylose(out) = D-xylose(in)</text>
        <dbReference type="Rhea" id="RHEA:78427"/>
        <dbReference type="ChEBI" id="CHEBI:53455"/>
    </reaction>
    <physiologicalReaction direction="left-to-right" evidence="8">
        <dbReference type="Rhea" id="RHEA:78428"/>
    </physiologicalReaction>
</comment>
<comment type="catalytic activity">
    <reaction evidence="10">
        <text>D-glucosamine(out) = D-glucosamine(in)</text>
        <dbReference type="Rhea" id="RHEA:78423"/>
        <dbReference type="ChEBI" id="CHEBI:58723"/>
    </reaction>
    <physiologicalReaction direction="left-to-right" evidence="10">
        <dbReference type="Rhea" id="RHEA:78424"/>
    </physiologicalReaction>
</comment>
<feature type="transmembrane region" description="Helical" evidence="13">
    <location>
        <begin position="919"/>
        <end position="942"/>
    </location>
</feature>
<evidence type="ECO:0000256" key="3">
    <source>
        <dbReference type="ARBA" id="ARBA00022692"/>
    </source>
</evidence>
<dbReference type="GO" id="GO:0016020">
    <property type="term" value="C:membrane"/>
    <property type="evidence" value="ECO:0007669"/>
    <property type="project" value="UniProtKB-SubCell"/>
</dbReference>
<name>A0A4D9CPD6_9STRA</name>
<feature type="transmembrane region" description="Helical" evidence="13">
    <location>
        <begin position="644"/>
        <end position="661"/>
    </location>
</feature>
<evidence type="ECO:0000256" key="13">
    <source>
        <dbReference type="SAM" id="Phobius"/>
    </source>
</evidence>
<gene>
    <name evidence="15" type="ORF">NSK_008272</name>
</gene>
<dbReference type="AlphaFoldDB" id="A0A4D9CPD6"/>
<evidence type="ECO:0000256" key="12">
    <source>
        <dbReference type="ARBA" id="ARBA00044780"/>
    </source>
</evidence>
<dbReference type="SUPFAM" id="SSF51430">
    <property type="entry name" value="NAD(P)-linked oxidoreductase"/>
    <property type="match status" value="2"/>
</dbReference>
<dbReference type="EMBL" id="SDOX01000168">
    <property type="protein sequence ID" value="TFJ80364.1"/>
    <property type="molecule type" value="Genomic_DNA"/>
</dbReference>
<comment type="catalytic activity">
    <reaction evidence="7">
        <text>D-glucose(out) = D-glucose(in)</text>
        <dbReference type="Rhea" id="RHEA:60376"/>
        <dbReference type="ChEBI" id="CHEBI:4167"/>
    </reaction>
    <physiologicalReaction direction="left-to-right" evidence="7">
        <dbReference type="Rhea" id="RHEA:60377"/>
    </physiologicalReaction>
</comment>
<feature type="transmembrane region" description="Helical" evidence="13">
    <location>
        <begin position="611"/>
        <end position="632"/>
    </location>
</feature>
<dbReference type="Proteomes" id="UP000355283">
    <property type="component" value="Unassembled WGS sequence"/>
</dbReference>
<feature type="transmembrane region" description="Helical" evidence="13">
    <location>
        <begin position="668"/>
        <end position="686"/>
    </location>
</feature>
<dbReference type="InterPro" id="IPR036259">
    <property type="entry name" value="MFS_trans_sf"/>
</dbReference>
<evidence type="ECO:0000313" key="16">
    <source>
        <dbReference type="Proteomes" id="UP000355283"/>
    </source>
</evidence>
<evidence type="ECO:0000256" key="1">
    <source>
        <dbReference type="ARBA" id="ARBA00004141"/>
    </source>
</evidence>
<comment type="catalytic activity">
    <reaction evidence="6">
        <text>D-galactose(in) = D-galactose(out)</text>
        <dbReference type="Rhea" id="RHEA:34915"/>
        <dbReference type="ChEBI" id="CHEBI:4139"/>
    </reaction>
    <physiologicalReaction direction="right-to-left" evidence="6">
        <dbReference type="Rhea" id="RHEA:34917"/>
    </physiologicalReaction>
</comment>
<evidence type="ECO:0000256" key="10">
    <source>
        <dbReference type="ARBA" id="ARBA00044668"/>
    </source>
</evidence>
<dbReference type="GO" id="GO:0022857">
    <property type="term" value="F:transmembrane transporter activity"/>
    <property type="evidence" value="ECO:0007669"/>
    <property type="project" value="InterPro"/>
</dbReference>
<dbReference type="Gene3D" id="1.20.1250.20">
    <property type="entry name" value="MFS general substrate transporter like domains"/>
    <property type="match status" value="1"/>
</dbReference>
<comment type="catalytic activity">
    <reaction evidence="9">
        <text>D-mannose(out) = D-mannose(in)</text>
        <dbReference type="Rhea" id="RHEA:78391"/>
        <dbReference type="ChEBI" id="CHEBI:4208"/>
    </reaction>
    <physiologicalReaction direction="left-to-right" evidence="9">
        <dbReference type="Rhea" id="RHEA:78392"/>
    </physiologicalReaction>
</comment>
<dbReference type="InterPro" id="IPR005828">
    <property type="entry name" value="MFS_sugar_transport-like"/>
</dbReference>
<feature type="transmembrane region" description="Helical" evidence="13">
    <location>
        <begin position="987"/>
        <end position="1005"/>
    </location>
</feature>
<feature type="transmembrane region" description="Helical" evidence="13">
    <location>
        <begin position="890"/>
        <end position="913"/>
    </location>
</feature>
<dbReference type="NCBIfam" id="TIGR00879">
    <property type="entry name" value="SP"/>
    <property type="match status" value="1"/>
</dbReference>
<protein>
    <recommendedName>
        <fullName evidence="12">Hexose transporter 1</fullName>
    </recommendedName>
</protein>
<evidence type="ECO:0000313" key="15">
    <source>
        <dbReference type="EMBL" id="TFJ80364.1"/>
    </source>
</evidence>
<dbReference type="InterPro" id="IPR036812">
    <property type="entry name" value="NAD(P)_OxRdtase_dom_sf"/>
</dbReference>
<dbReference type="GO" id="GO:0016491">
    <property type="term" value="F:oxidoreductase activity"/>
    <property type="evidence" value="ECO:0007669"/>
    <property type="project" value="InterPro"/>
</dbReference>
<keyword evidence="3 13" id="KW-0812">Transmembrane</keyword>
<organism evidence="15 16">
    <name type="scientific">Nannochloropsis salina CCMP1776</name>
    <dbReference type="NCBI Taxonomy" id="1027361"/>
    <lineage>
        <taxon>Eukaryota</taxon>
        <taxon>Sar</taxon>
        <taxon>Stramenopiles</taxon>
        <taxon>Ochrophyta</taxon>
        <taxon>Eustigmatophyceae</taxon>
        <taxon>Eustigmatales</taxon>
        <taxon>Monodopsidaceae</taxon>
        <taxon>Microchloropsis</taxon>
        <taxon>Microchloropsis salina</taxon>
    </lineage>
</organism>
<feature type="transmembrane region" description="Helical" evidence="13">
    <location>
        <begin position="579"/>
        <end position="599"/>
    </location>
</feature>
<comment type="subcellular location">
    <subcellularLocation>
        <location evidence="1">Membrane</location>
        <topology evidence="1">Multi-pass membrane protein</topology>
    </subcellularLocation>
</comment>
<evidence type="ECO:0000256" key="6">
    <source>
        <dbReference type="ARBA" id="ARBA00044637"/>
    </source>
</evidence>
<dbReference type="InterPro" id="IPR005829">
    <property type="entry name" value="Sugar_transporter_CS"/>
</dbReference>
<comment type="subunit">
    <text evidence="2">Homodimer.</text>
</comment>
<dbReference type="Gene3D" id="3.20.20.100">
    <property type="entry name" value="NADP-dependent oxidoreductase domain"/>
    <property type="match status" value="2"/>
</dbReference>
<dbReference type="Pfam" id="PF00083">
    <property type="entry name" value="Sugar_tr"/>
    <property type="match status" value="1"/>
</dbReference>
<evidence type="ECO:0000256" key="7">
    <source>
        <dbReference type="ARBA" id="ARBA00044648"/>
    </source>
</evidence>
<dbReference type="PANTHER" id="PTHR11732">
    <property type="entry name" value="ALDO/KETO REDUCTASE"/>
    <property type="match status" value="1"/>
</dbReference>
<dbReference type="PROSITE" id="PS00217">
    <property type="entry name" value="SUGAR_TRANSPORT_2"/>
    <property type="match status" value="1"/>
</dbReference>
<accession>A0A4D9CPD6</accession>
<dbReference type="OrthoDB" id="6339427at2759"/>
<keyword evidence="4 13" id="KW-1133">Transmembrane helix</keyword>
<dbReference type="PRINTS" id="PR00069">
    <property type="entry name" value="ALDKETRDTASE"/>
</dbReference>